<comment type="similarity">
    <text evidence="1 5">Belongs to the thiolase-like superfamily. Thiolase family.</text>
</comment>
<evidence type="ECO:0000313" key="8">
    <source>
        <dbReference type="EMBL" id="SIQ59891.1"/>
    </source>
</evidence>
<dbReference type="NCBIfam" id="NF006552">
    <property type="entry name" value="PRK09051.1"/>
    <property type="match status" value="1"/>
</dbReference>
<dbReference type="PROSITE" id="PS00098">
    <property type="entry name" value="THIOLASE_1"/>
    <property type="match status" value="1"/>
</dbReference>
<dbReference type="InterPro" id="IPR020617">
    <property type="entry name" value="Thiolase_C"/>
</dbReference>
<protein>
    <submittedName>
        <fullName evidence="8">3-ketoacyl-CoA thiolase</fullName>
    </submittedName>
</protein>
<sequence length="394" mass="41583">MQKREVVVVSGVRTAIGGYGGSLKGHAPHVLASMVTEEAIKRAGISPEKVGQSVFGNVLPTEPRDAYLARVAAVNAGVPESTPAMGVNRLCGSGLQAILTAAQQVELGISEAVIAGGAESMSRAPYQLPAARFGQRMGDGVMVDPVVGALHCPFNQIHMGVTAENVAEKYGISREQQDELATLSHNRAQNAIEQGYFKDQILPIEIKGRKGPVAFDTDEHVRFDCTQDDLAKLKPVFKKDGSVTAGNASGMNDAAAAIVMMDREAAEAQGVKAMARLVDYSVVGVDPKIMGIGPVPAIQEILERNNLNAKDIDVYEVNEAFASQALAVCQQLDLPRERVNPNGSGISLGHPIGATGAVITVKALYELERVNGRYAMVSLCIGGGQGIAALFERV</sequence>
<dbReference type="Pfam" id="PF02803">
    <property type="entry name" value="Thiolase_C"/>
    <property type="match status" value="1"/>
</dbReference>
<dbReference type="InterPro" id="IPR020615">
    <property type="entry name" value="Thiolase_acyl_enz_int_AS"/>
</dbReference>
<evidence type="ECO:0000256" key="1">
    <source>
        <dbReference type="ARBA" id="ARBA00010982"/>
    </source>
</evidence>
<keyword evidence="2 5" id="KW-0808">Transferase</keyword>
<dbReference type="FunFam" id="3.40.47.10:FF:000010">
    <property type="entry name" value="Acetyl-CoA acetyltransferase (Thiolase)"/>
    <property type="match status" value="1"/>
</dbReference>
<dbReference type="Pfam" id="PF00108">
    <property type="entry name" value="Thiolase_N"/>
    <property type="match status" value="1"/>
</dbReference>
<dbReference type="PANTHER" id="PTHR18919">
    <property type="entry name" value="ACETYL-COA C-ACYLTRANSFERASE"/>
    <property type="match status" value="1"/>
</dbReference>
<reference evidence="8 9" key="1">
    <citation type="submission" date="2017-01" db="EMBL/GenBank/DDBJ databases">
        <authorList>
            <person name="Mah S.A."/>
            <person name="Swanson W.J."/>
            <person name="Moy G.W."/>
            <person name="Vacquier V.D."/>
        </authorList>
    </citation>
    <scope>NUCLEOTIDE SEQUENCE [LARGE SCALE GENOMIC DNA]</scope>
    <source>
        <strain evidence="8 9">DSM 7027</strain>
    </source>
</reference>
<evidence type="ECO:0000256" key="5">
    <source>
        <dbReference type="RuleBase" id="RU003557"/>
    </source>
</evidence>
<dbReference type="Gene3D" id="3.40.47.10">
    <property type="match status" value="2"/>
</dbReference>
<feature type="active site" description="Proton acceptor" evidence="4">
    <location>
        <position position="350"/>
    </location>
</feature>
<dbReference type="GO" id="GO:0044281">
    <property type="term" value="P:small molecule metabolic process"/>
    <property type="evidence" value="ECO:0007669"/>
    <property type="project" value="UniProtKB-ARBA"/>
</dbReference>
<organism evidence="8 9">
    <name type="scientific">Marinobacterium stanieri</name>
    <dbReference type="NCBI Taxonomy" id="49186"/>
    <lineage>
        <taxon>Bacteria</taxon>
        <taxon>Pseudomonadati</taxon>
        <taxon>Pseudomonadota</taxon>
        <taxon>Gammaproteobacteria</taxon>
        <taxon>Oceanospirillales</taxon>
        <taxon>Oceanospirillaceae</taxon>
        <taxon>Marinobacterium</taxon>
    </lineage>
</organism>
<keyword evidence="9" id="KW-1185">Reference proteome</keyword>
<evidence type="ECO:0000256" key="2">
    <source>
        <dbReference type="ARBA" id="ARBA00022679"/>
    </source>
</evidence>
<evidence type="ECO:0000259" key="6">
    <source>
        <dbReference type="Pfam" id="PF00108"/>
    </source>
</evidence>
<dbReference type="PIRSF" id="PIRSF000429">
    <property type="entry name" value="Ac-CoA_Ac_transf"/>
    <property type="match status" value="1"/>
</dbReference>
<name>A0A1N6U306_9GAMM</name>
<feature type="active site" description="Proton acceptor" evidence="4">
    <location>
        <position position="380"/>
    </location>
</feature>
<feature type="active site" description="Acyl-thioester intermediate" evidence="4">
    <location>
        <position position="91"/>
    </location>
</feature>
<evidence type="ECO:0000259" key="7">
    <source>
        <dbReference type="Pfam" id="PF02803"/>
    </source>
</evidence>
<dbReference type="InterPro" id="IPR002155">
    <property type="entry name" value="Thiolase"/>
</dbReference>
<keyword evidence="3 5" id="KW-0012">Acyltransferase</keyword>
<gene>
    <name evidence="8" type="ORF">SAMN05421647_106168</name>
</gene>
<dbReference type="NCBIfam" id="TIGR01930">
    <property type="entry name" value="AcCoA-C-Actrans"/>
    <property type="match status" value="1"/>
</dbReference>
<dbReference type="eggNOG" id="COG0183">
    <property type="taxonomic scope" value="Bacteria"/>
</dbReference>
<evidence type="ECO:0000256" key="3">
    <source>
        <dbReference type="ARBA" id="ARBA00023315"/>
    </source>
</evidence>
<dbReference type="InterPro" id="IPR020610">
    <property type="entry name" value="Thiolase_AS"/>
</dbReference>
<dbReference type="PROSITE" id="PS00099">
    <property type="entry name" value="THIOLASE_3"/>
    <property type="match status" value="1"/>
</dbReference>
<dbReference type="Proteomes" id="UP000186895">
    <property type="component" value="Unassembled WGS sequence"/>
</dbReference>
<dbReference type="SUPFAM" id="SSF53901">
    <property type="entry name" value="Thiolase-like"/>
    <property type="match status" value="2"/>
</dbReference>
<dbReference type="GO" id="GO:0003988">
    <property type="term" value="F:acetyl-CoA C-acyltransferase activity"/>
    <property type="evidence" value="ECO:0007669"/>
    <property type="project" value="UniProtKB-ARBA"/>
</dbReference>
<dbReference type="STRING" id="49186.SAMN05421647_106168"/>
<accession>A0A1N6U306</accession>
<dbReference type="EMBL" id="FTMN01000006">
    <property type="protein sequence ID" value="SIQ59891.1"/>
    <property type="molecule type" value="Genomic_DNA"/>
</dbReference>
<dbReference type="PANTHER" id="PTHR18919:SF107">
    <property type="entry name" value="ACETYL-COA ACETYLTRANSFERASE, CYTOSOLIC"/>
    <property type="match status" value="1"/>
</dbReference>
<dbReference type="CDD" id="cd00751">
    <property type="entry name" value="thiolase"/>
    <property type="match status" value="1"/>
</dbReference>
<dbReference type="InterPro" id="IPR016039">
    <property type="entry name" value="Thiolase-like"/>
</dbReference>
<evidence type="ECO:0000256" key="4">
    <source>
        <dbReference type="PIRSR" id="PIRSR000429-1"/>
    </source>
</evidence>
<dbReference type="RefSeq" id="WP_076463411.1">
    <property type="nucleotide sequence ID" value="NZ_FTMN01000006.1"/>
</dbReference>
<proteinExistence type="inferred from homology"/>
<feature type="domain" description="Thiolase C-terminal" evidence="7">
    <location>
        <begin position="272"/>
        <end position="393"/>
    </location>
</feature>
<evidence type="ECO:0000313" key="9">
    <source>
        <dbReference type="Proteomes" id="UP000186895"/>
    </source>
</evidence>
<dbReference type="InterPro" id="IPR020616">
    <property type="entry name" value="Thiolase_N"/>
</dbReference>
<feature type="domain" description="Thiolase N-terminal" evidence="6">
    <location>
        <begin position="6"/>
        <end position="263"/>
    </location>
</feature>
<dbReference type="AlphaFoldDB" id="A0A1N6U306"/>